<protein>
    <submittedName>
        <fullName evidence="1">Uncharacterized protein</fullName>
    </submittedName>
</protein>
<name>A0AC60NYZ0_IXOPE</name>
<evidence type="ECO:0000313" key="1">
    <source>
        <dbReference type="EMBL" id="KAG0412387.1"/>
    </source>
</evidence>
<dbReference type="EMBL" id="JABSTQ010011352">
    <property type="protein sequence ID" value="KAG0412387.1"/>
    <property type="molecule type" value="Genomic_DNA"/>
</dbReference>
<evidence type="ECO:0000313" key="2">
    <source>
        <dbReference type="Proteomes" id="UP000805193"/>
    </source>
</evidence>
<sequence length="441" mass="49487">MEGRIEAIEGLNEIAEGQGQPIERRPRESRSATPTRTLHFPLVTLSLAAFQIIVHQVYLTRPKQQRCASVATILDDGQWSRFVSASFDHTNGAHLAVNLISFVWKGMVIESAEGSLQTIPVIAKLILLVGVFNTLLSLALYQMTSLQLFYTACIPTFSGVLVALKVINQRNFNSRVFKSGNWEVELPPPPWSWLELLILHLAYPDSVLPIVSGLLVGFFFRNHIINLKDQSRPISFKAPHLPSTYLLTGALLGSYFLWPGLDSCVSFRRIFDQKRWLQLLLPSLYTFSTYHLTYVALSLLSLGYQMEPCYGPYGFAFLVTCTACYVNLGHCLIAWFFSEQRELGKYGEFLETFLPPSPRDACYSGLTGALLSLKVLLYNQNSDADYDFASFKMAVPHWFGLLVELIHLHIYTPKGWILGHIAGVLVGLALVHTPLSNLARI</sequence>
<proteinExistence type="predicted"/>
<accession>A0AC60NYZ0</accession>
<reference evidence="1 2" key="1">
    <citation type="journal article" date="2020" name="Cell">
        <title>Large-Scale Comparative Analyses of Tick Genomes Elucidate Their Genetic Diversity and Vector Capacities.</title>
        <authorList>
            <consortium name="Tick Genome and Microbiome Consortium (TIGMIC)"/>
            <person name="Jia N."/>
            <person name="Wang J."/>
            <person name="Shi W."/>
            <person name="Du L."/>
            <person name="Sun Y."/>
            <person name="Zhan W."/>
            <person name="Jiang J.F."/>
            <person name="Wang Q."/>
            <person name="Zhang B."/>
            <person name="Ji P."/>
            <person name="Bell-Sakyi L."/>
            <person name="Cui X.M."/>
            <person name="Yuan T.T."/>
            <person name="Jiang B.G."/>
            <person name="Yang W.F."/>
            <person name="Lam T.T."/>
            <person name="Chang Q.C."/>
            <person name="Ding S.J."/>
            <person name="Wang X.J."/>
            <person name="Zhu J.G."/>
            <person name="Ruan X.D."/>
            <person name="Zhao L."/>
            <person name="Wei J.T."/>
            <person name="Ye R.Z."/>
            <person name="Que T.C."/>
            <person name="Du C.H."/>
            <person name="Zhou Y.H."/>
            <person name="Cheng J.X."/>
            <person name="Dai P.F."/>
            <person name="Guo W.B."/>
            <person name="Han X.H."/>
            <person name="Huang E.J."/>
            <person name="Li L.F."/>
            <person name="Wei W."/>
            <person name="Gao Y.C."/>
            <person name="Liu J.Z."/>
            <person name="Shao H.Z."/>
            <person name="Wang X."/>
            <person name="Wang C.C."/>
            <person name="Yang T.C."/>
            <person name="Huo Q.B."/>
            <person name="Li W."/>
            <person name="Chen H.Y."/>
            <person name="Chen S.E."/>
            <person name="Zhou L.G."/>
            <person name="Ni X.B."/>
            <person name="Tian J.H."/>
            <person name="Sheng Y."/>
            <person name="Liu T."/>
            <person name="Pan Y.S."/>
            <person name="Xia L.Y."/>
            <person name="Li J."/>
            <person name="Zhao F."/>
            <person name="Cao W.C."/>
        </authorList>
    </citation>
    <scope>NUCLEOTIDE SEQUENCE [LARGE SCALE GENOMIC DNA]</scope>
    <source>
        <strain evidence="1">Iper-2018</strain>
    </source>
</reference>
<organism evidence="1 2">
    <name type="scientific">Ixodes persulcatus</name>
    <name type="common">Taiga tick</name>
    <dbReference type="NCBI Taxonomy" id="34615"/>
    <lineage>
        <taxon>Eukaryota</taxon>
        <taxon>Metazoa</taxon>
        <taxon>Ecdysozoa</taxon>
        <taxon>Arthropoda</taxon>
        <taxon>Chelicerata</taxon>
        <taxon>Arachnida</taxon>
        <taxon>Acari</taxon>
        <taxon>Parasitiformes</taxon>
        <taxon>Ixodida</taxon>
        <taxon>Ixodoidea</taxon>
        <taxon>Ixodidae</taxon>
        <taxon>Ixodinae</taxon>
        <taxon>Ixodes</taxon>
    </lineage>
</organism>
<gene>
    <name evidence="1" type="ORF">HPB47_010474</name>
</gene>
<dbReference type="Proteomes" id="UP000805193">
    <property type="component" value="Unassembled WGS sequence"/>
</dbReference>
<comment type="caution">
    <text evidence="1">The sequence shown here is derived from an EMBL/GenBank/DDBJ whole genome shotgun (WGS) entry which is preliminary data.</text>
</comment>
<keyword evidence="2" id="KW-1185">Reference proteome</keyword>